<evidence type="ECO:0008006" key="6">
    <source>
        <dbReference type="Google" id="ProtNLM"/>
    </source>
</evidence>
<evidence type="ECO:0000313" key="4">
    <source>
        <dbReference type="EMBL" id="EGQ21071.1"/>
    </source>
</evidence>
<reference evidence="4 5" key="1">
    <citation type="submission" date="2011-04" db="EMBL/GenBank/DDBJ databases">
        <authorList>
            <person name="Muzny D."/>
            <person name="Qin X."/>
            <person name="Deng J."/>
            <person name="Jiang H."/>
            <person name="Liu Y."/>
            <person name="Qu J."/>
            <person name="Song X.-Z."/>
            <person name="Zhang L."/>
            <person name="Thornton R."/>
            <person name="Coyle M."/>
            <person name="Francisco L."/>
            <person name="Jackson L."/>
            <person name="Javaid M."/>
            <person name="Korchina V."/>
            <person name="Kovar C."/>
            <person name="Mata R."/>
            <person name="Mathew T."/>
            <person name="Ngo R."/>
            <person name="Nguyen L."/>
            <person name="Nguyen N."/>
            <person name="Okwuonu G."/>
            <person name="Ongeri F."/>
            <person name="Pham C."/>
            <person name="Simmons D."/>
            <person name="Wilczek-Boney K."/>
            <person name="Hale W."/>
            <person name="Jakkamsetti A."/>
            <person name="Pham P."/>
            <person name="Ruth R."/>
            <person name="San Lucas F."/>
            <person name="Warren J."/>
            <person name="Zhang J."/>
            <person name="Zhao Z."/>
            <person name="Zhou C."/>
            <person name="Zhu D."/>
            <person name="Lee S."/>
            <person name="Bess C."/>
            <person name="Blankenburg K."/>
            <person name="Forbes L."/>
            <person name="Fu Q."/>
            <person name="Gubbala S."/>
            <person name="Hirani K."/>
            <person name="Jayaseelan J.C."/>
            <person name="Lara F."/>
            <person name="Munidasa M."/>
            <person name="Palculict T."/>
            <person name="Patil S."/>
            <person name="Pu L.-L."/>
            <person name="Saada N."/>
            <person name="Tang L."/>
            <person name="Weissenberger G."/>
            <person name="Zhu Y."/>
            <person name="Hemphill L."/>
            <person name="Shang Y."/>
            <person name="Youmans B."/>
            <person name="Ayvaz T."/>
            <person name="Ross M."/>
            <person name="Santibanez J."/>
            <person name="Aqrawi P."/>
            <person name="Gross S."/>
            <person name="Joshi V."/>
            <person name="Fowler G."/>
            <person name="Nazareth L."/>
            <person name="Reid J."/>
            <person name="Worley K."/>
            <person name="Petrosino J."/>
            <person name="Highlander S."/>
            <person name="Gibbs R."/>
        </authorList>
    </citation>
    <scope>NUCLEOTIDE SEQUENCE [LARGE SCALE GENOMIC DNA]</scope>
    <source>
        <strain evidence="4 5">2681</strain>
    </source>
</reference>
<dbReference type="RefSeq" id="WP_009498045.1">
    <property type="nucleotide sequence ID" value="NZ_GL982998.1"/>
</dbReference>
<evidence type="ECO:0000259" key="3">
    <source>
        <dbReference type="Pfam" id="PF17481"/>
    </source>
</evidence>
<dbReference type="HOGENOM" id="CLU_044818_0_0_9"/>
<dbReference type="Pfam" id="PF04984">
    <property type="entry name" value="Phage_sheath_1"/>
    <property type="match status" value="1"/>
</dbReference>
<comment type="similarity">
    <text evidence="1">Belongs to the myoviridae tail sheath protein family.</text>
</comment>
<dbReference type="eggNOG" id="ENOG502Z8I6">
    <property type="taxonomic scope" value="Bacteria"/>
</dbReference>
<comment type="caution">
    <text evidence="4">The sequence shown here is derived from an EMBL/GenBank/DDBJ whole genome shotgun (WGS) entry which is preliminary data.</text>
</comment>
<dbReference type="EMBL" id="AFPZ01000105">
    <property type="protein sequence ID" value="EGQ21071.1"/>
    <property type="molecule type" value="Genomic_DNA"/>
</dbReference>
<feature type="domain" description="Phage tail sheath protein-like beta-sandwich" evidence="3">
    <location>
        <begin position="102"/>
        <end position="195"/>
    </location>
</feature>
<gene>
    <name evidence="4" type="ORF">HMPREF9372_3354</name>
</gene>
<proteinExistence type="inferred from homology"/>
<evidence type="ECO:0000256" key="1">
    <source>
        <dbReference type="ARBA" id="ARBA00008005"/>
    </source>
</evidence>
<protein>
    <recommendedName>
        <fullName evidence="6">Tail sheath protein subtilisin-like domain-containing protein</fullName>
    </recommendedName>
</protein>
<organism evidence="4 5">
    <name type="scientific">Sporosarcina newyorkensis 2681</name>
    <dbReference type="NCBI Taxonomy" id="1027292"/>
    <lineage>
        <taxon>Bacteria</taxon>
        <taxon>Bacillati</taxon>
        <taxon>Bacillota</taxon>
        <taxon>Bacilli</taxon>
        <taxon>Bacillales</taxon>
        <taxon>Caryophanaceae</taxon>
        <taxon>Sporosarcina</taxon>
    </lineage>
</organism>
<dbReference type="Pfam" id="PF17481">
    <property type="entry name" value="Phage_sheath_domII"/>
    <property type="match status" value="1"/>
</dbReference>
<dbReference type="InterPro" id="IPR035089">
    <property type="entry name" value="Phage_sheath_subtilisin"/>
</dbReference>
<feature type="domain" description="Tail sheath protein subtilisin-like" evidence="2">
    <location>
        <begin position="200"/>
        <end position="344"/>
    </location>
</feature>
<evidence type="ECO:0000313" key="5">
    <source>
        <dbReference type="Proteomes" id="UP000005316"/>
    </source>
</evidence>
<evidence type="ECO:0000259" key="2">
    <source>
        <dbReference type="Pfam" id="PF04984"/>
    </source>
</evidence>
<sequence>MIGAMFKLGEQKARPGVYVRWYNAGGYARYSRPLGVGAAVIKSNWGPVGKVFTVESGDEVKEKVGTGRGADLVREIFEGGAYFVQTVRIGTGGSPSSLTLMAGEDKSVELRTLYPTSREFSVTVREALDPSQKELLVFEGNRQVESITFEAGEDEAVTLVASVLAQSKYVTATATGTGTGVVAAVVNQSLTGGADPETVAEDYTDAYKHTETKFFDSITVDSEDPVIHASLHAFVRRKIREGYRMTMFVGEKPSVDFETRKSHAKAFNDFAVAYVGNGVQTTTGVLSGATAAARVLGMFISGSYKSSLTGNTITGGVGIEGEMTANEYNEAATNGMIVFALNSDGIPKIDYGINTLVSLGEDEDEGWKKLRRVRTRYELIDRITVKIDKAMSNNIDNNHDDRQFVCTLANGEIGQMIREGGLESGEMIVDPDTAPEGDSAWFKFDDLVDLDGLEKAYLAFGFQY</sequence>
<dbReference type="Proteomes" id="UP000005316">
    <property type="component" value="Unassembled WGS sequence"/>
</dbReference>
<dbReference type="Gene3D" id="3.30.1370.220">
    <property type="match status" value="1"/>
</dbReference>
<dbReference type="AlphaFoldDB" id="F9DX23"/>
<dbReference type="Gene3D" id="3.40.50.11790">
    <property type="match status" value="1"/>
</dbReference>
<dbReference type="OrthoDB" id="89060at2"/>
<dbReference type="InterPro" id="IPR035326">
    <property type="entry name" value="Beta_sandwich_Seath"/>
</dbReference>
<accession>F9DX23</accession>
<name>F9DX23_9BACL</name>